<accession>A0A423P2R6</accession>
<evidence type="ECO:0008006" key="3">
    <source>
        <dbReference type="Google" id="ProtNLM"/>
    </source>
</evidence>
<name>A0A423P2R6_PSEFL</name>
<organism evidence="1 2">
    <name type="scientific">Pseudomonas fluorescens</name>
    <dbReference type="NCBI Taxonomy" id="294"/>
    <lineage>
        <taxon>Bacteria</taxon>
        <taxon>Pseudomonadati</taxon>
        <taxon>Pseudomonadota</taxon>
        <taxon>Gammaproteobacteria</taxon>
        <taxon>Pseudomonadales</taxon>
        <taxon>Pseudomonadaceae</taxon>
        <taxon>Pseudomonas</taxon>
    </lineage>
</organism>
<evidence type="ECO:0000313" key="2">
    <source>
        <dbReference type="Proteomes" id="UP000283619"/>
    </source>
</evidence>
<sequence>MQCTCNAKGDLVEIGQKYTAFVAGMRCLATADWVKLLQCPGCGQLWRTDEWDKYQPLYARKLDSPEGWESADMETLIKLRMVENHGGLDKSACLAKDCQQPVLKGRAYCVDHFYETGARG</sequence>
<dbReference type="AlphaFoldDB" id="A0A423P2R6"/>
<reference evidence="1 2" key="1">
    <citation type="submission" date="2016-10" db="EMBL/GenBank/DDBJ databases">
        <title>Comparative genome analysis of multiple Pseudomonas spp. focuses on biocontrol and plant growth promoting traits.</title>
        <authorList>
            <person name="Tao X.-Y."/>
            <person name="Taylor C.G."/>
        </authorList>
    </citation>
    <scope>NUCLEOTIDE SEQUENCE [LARGE SCALE GENOMIC DNA]</scope>
    <source>
        <strain evidence="1 2">36G2</strain>
    </source>
</reference>
<dbReference type="RefSeq" id="WP_123594642.1">
    <property type="nucleotide sequence ID" value="NZ_MOBZ01000016.1"/>
</dbReference>
<comment type="caution">
    <text evidence="1">The sequence shown here is derived from an EMBL/GenBank/DDBJ whole genome shotgun (WGS) entry which is preliminary data.</text>
</comment>
<gene>
    <name evidence="1" type="ORF">BK673_19610</name>
</gene>
<dbReference type="Proteomes" id="UP000283619">
    <property type="component" value="Unassembled WGS sequence"/>
</dbReference>
<proteinExistence type="predicted"/>
<evidence type="ECO:0000313" key="1">
    <source>
        <dbReference type="EMBL" id="ROO06006.1"/>
    </source>
</evidence>
<dbReference type="EMBL" id="MOBZ01000016">
    <property type="protein sequence ID" value="ROO06006.1"/>
    <property type="molecule type" value="Genomic_DNA"/>
</dbReference>
<protein>
    <recommendedName>
        <fullName evidence="3">Metal-binding protein</fullName>
    </recommendedName>
</protein>